<keyword evidence="10 15" id="KW-0547">Nucleotide-binding</keyword>
<feature type="region of interest" description="Phosphoribosyl-AMP cyclohydrolase" evidence="15">
    <location>
        <begin position="1"/>
        <end position="119"/>
    </location>
</feature>
<evidence type="ECO:0000256" key="7">
    <source>
        <dbReference type="ARBA" id="ARBA00008299"/>
    </source>
</evidence>
<evidence type="ECO:0000256" key="2">
    <source>
        <dbReference type="ARBA" id="ARBA00001460"/>
    </source>
</evidence>
<evidence type="ECO:0000313" key="17">
    <source>
        <dbReference type="EMBL" id="QRR02393.1"/>
    </source>
</evidence>
<dbReference type="NCBIfam" id="NF002747">
    <property type="entry name" value="PRK02759.1"/>
    <property type="match status" value="1"/>
</dbReference>
<dbReference type="PANTHER" id="PTHR42945">
    <property type="entry name" value="HISTIDINE BIOSYNTHESIS BIFUNCTIONAL PROTEIN"/>
    <property type="match status" value="1"/>
</dbReference>
<gene>
    <name evidence="15" type="primary">hisI</name>
    <name evidence="15" type="synonym">hisIE</name>
    <name evidence="17" type="ORF">HWI92_16490</name>
</gene>
<comment type="subcellular location">
    <subcellularLocation>
        <location evidence="3 15">Cytoplasm</location>
    </subcellularLocation>
</comment>
<dbReference type="GO" id="GO:0004635">
    <property type="term" value="F:phosphoribosyl-AMP cyclohydrolase activity"/>
    <property type="evidence" value="ECO:0007669"/>
    <property type="project" value="UniProtKB-EC"/>
</dbReference>
<keyword evidence="12 15" id="KW-0067">ATP-binding</keyword>
<dbReference type="HAMAP" id="MF_01020">
    <property type="entry name" value="HisE"/>
    <property type="match status" value="1"/>
</dbReference>
<dbReference type="EMBL" id="CP056775">
    <property type="protein sequence ID" value="QRR02393.1"/>
    <property type="molecule type" value="Genomic_DNA"/>
</dbReference>
<evidence type="ECO:0000256" key="10">
    <source>
        <dbReference type="ARBA" id="ARBA00022741"/>
    </source>
</evidence>
<evidence type="ECO:0000256" key="15">
    <source>
        <dbReference type="HAMAP-Rule" id="MF_01019"/>
    </source>
</evidence>
<evidence type="ECO:0000256" key="9">
    <source>
        <dbReference type="ARBA" id="ARBA00022605"/>
    </source>
</evidence>
<evidence type="ECO:0000256" key="5">
    <source>
        <dbReference type="ARBA" id="ARBA00005204"/>
    </source>
</evidence>
<evidence type="ECO:0000256" key="11">
    <source>
        <dbReference type="ARBA" id="ARBA00022801"/>
    </source>
</evidence>
<feature type="region of interest" description="Phosphoribosyl-ATP pyrophosphohydrolase" evidence="15">
    <location>
        <begin position="120"/>
        <end position="209"/>
    </location>
</feature>
<dbReference type="PANTHER" id="PTHR42945:SF9">
    <property type="entry name" value="HISTIDINE BIOSYNTHESIS BIFUNCTIONAL PROTEIN HISIE"/>
    <property type="match status" value="1"/>
</dbReference>
<evidence type="ECO:0000256" key="8">
    <source>
        <dbReference type="ARBA" id="ARBA00022490"/>
    </source>
</evidence>
<dbReference type="NCBIfam" id="NF000768">
    <property type="entry name" value="PRK00051.1"/>
    <property type="match status" value="1"/>
</dbReference>
<feature type="domain" description="Phosphoribosyl-AMP cyclohydrolase" evidence="16">
    <location>
        <begin position="32"/>
        <end position="104"/>
    </location>
</feature>
<dbReference type="SUPFAM" id="SSF101386">
    <property type="entry name" value="all-alpha NTP pyrophosphatases"/>
    <property type="match status" value="1"/>
</dbReference>
<keyword evidence="13 15" id="KW-0368">Histidine biosynthesis</keyword>
<dbReference type="InterPro" id="IPR008179">
    <property type="entry name" value="HisE"/>
</dbReference>
<dbReference type="EC" id="3.5.4.19" evidence="15"/>
<dbReference type="InterPro" id="IPR002496">
    <property type="entry name" value="PRib_AMP_CycHydrolase_dom"/>
</dbReference>
<dbReference type="InterPro" id="IPR023019">
    <property type="entry name" value="His_synth_HisIE"/>
</dbReference>
<dbReference type="InterPro" id="IPR038019">
    <property type="entry name" value="PRib_AMP_CycHydrolase_sf"/>
</dbReference>
<reference evidence="17 18" key="1">
    <citation type="submission" date="2020-06" db="EMBL/GenBank/DDBJ databases">
        <title>Dyadobacter sandarakinus sp. nov., isolated from the soil of the Arctic Yellow River Station.</title>
        <authorList>
            <person name="Zhang Y."/>
            <person name="Peng F."/>
        </authorList>
    </citation>
    <scope>NUCLEOTIDE SEQUENCE [LARGE SCALE GENOMIC DNA]</scope>
    <source>
        <strain evidence="17 18">Q3-56</strain>
    </source>
</reference>
<comment type="catalytic activity">
    <reaction evidence="2 15">
        <text>1-(5-phospho-beta-D-ribosyl)-ATP + H2O = 1-(5-phospho-beta-D-ribosyl)-5'-AMP + diphosphate + H(+)</text>
        <dbReference type="Rhea" id="RHEA:22828"/>
        <dbReference type="ChEBI" id="CHEBI:15377"/>
        <dbReference type="ChEBI" id="CHEBI:15378"/>
        <dbReference type="ChEBI" id="CHEBI:33019"/>
        <dbReference type="ChEBI" id="CHEBI:59457"/>
        <dbReference type="ChEBI" id="CHEBI:73183"/>
        <dbReference type="EC" id="3.6.1.31"/>
    </reaction>
</comment>
<keyword evidence="9 15" id="KW-0028">Amino-acid biosynthesis</keyword>
<evidence type="ECO:0000256" key="14">
    <source>
        <dbReference type="ARBA" id="ARBA00023268"/>
    </source>
</evidence>
<keyword evidence="14 15" id="KW-0511">Multifunctional enzyme</keyword>
<accession>A0ABX7I9A1</accession>
<dbReference type="EC" id="3.6.1.31" evidence="15"/>
<comment type="catalytic activity">
    <reaction evidence="1 15">
        <text>1-(5-phospho-beta-D-ribosyl)-5'-AMP + H2O = 1-(5-phospho-beta-D-ribosyl)-5-[(5-phospho-beta-D-ribosylamino)methylideneamino]imidazole-4-carboxamide</text>
        <dbReference type="Rhea" id="RHEA:20049"/>
        <dbReference type="ChEBI" id="CHEBI:15377"/>
        <dbReference type="ChEBI" id="CHEBI:58435"/>
        <dbReference type="ChEBI" id="CHEBI:59457"/>
        <dbReference type="EC" id="3.5.4.19"/>
    </reaction>
</comment>
<keyword evidence="18" id="KW-1185">Reference proteome</keyword>
<evidence type="ECO:0000256" key="3">
    <source>
        <dbReference type="ARBA" id="ARBA00004496"/>
    </source>
</evidence>
<evidence type="ECO:0000256" key="4">
    <source>
        <dbReference type="ARBA" id="ARBA00005169"/>
    </source>
</evidence>
<comment type="similarity">
    <text evidence="7 15">In the N-terminal section; belongs to the PRA-CH family.</text>
</comment>
<dbReference type="InterPro" id="IPR021130">
    <property type="entry name" value="PRib-ATP_PPHydrolase-like"/>
</dbReference>
<dbReference type="Gene3D" id="3.10.20.810">
    <property type="entry name" value="Phosphoribosyl-AMP cyclohydrolase"/>
    <property type="match status" value="1"/>
</dbReference>
<evidence type="ECO:0000259" key="16">
    <source>
        <dbReference type="Pfam" id="PF01502"/>
    </source>
</evidence>
<evidence type="ECO:0000313" key="18">
    <source>
        <dbReference type="Proteomes" id="UP000612680"/>
    </source>
</evidence>
<dbReference type="HAMAP" id="MF_01019">
    <property type="entry name" value="HisIE"/>
    <property type="match status" value="1"/>
</dbReference>
<evidence type="ECO:0000256" key="12">
    <source>
        <dbReference type="ARBA" id="ARBA00022840"/>
    </source>
</evidence>
<proteinExistence type="inferred from homology"/>
<keyword evidence="11 15" id="KW-0378">Hydrolase</keyword>
<dbReference type="Proteomes" id="UP000612680">
    <property type="component" value="Chromosome"/>
</dbReference>
<evidence type="ECO:0000256" key="6">
    <source>
        <dbReference type="ARBA" id="ARBA00007731"/>
    </source>
</evidence>
<evidence type="ECO:0000256" key="1">
    <source>
        <dbReference type="ARBA" id="ARBA00000024"/>
    </source>
</evidence>
<dbReference type="SUPFAM" id="SSF141734">
    <property type="entry name" value="HisI-like"/>
    <property type="match status" value="1"/>
</dbReference>
<sequence>MSNEFNTINFEKSADRLVPVVIQDTNSDKVLMLGYMNEEAFEKTRREGTVTFFSRTKQRLWTKGETSGNFLFVNEINVDCDGDTLLIKATPAGPVCHTGADTCFGEKNVQHTKIGEASFLNYLQKQVIRERKLNPSEASYTSSLFRKGINKIAQKVGEEAVEVVIEAKDEDNDLFMNEVSDLLFHLLILLEQKNIDLDEVINVLRSRHK</sequence>
<protein>
    <recommendedName>
        <fullName evidence="15">Histidine biosynthesis bifunctional protein HisIE</fullName>
    </recommendedName>
    <domain>
        <recommendedName>
            <fullName evidence="15">Phosphoribosyl-AMP cyclohydrolase</fullName>
            <shortName evidence="15">PRA-CH</shortName>
            <ecNumber evidence="15">3.5.4.19</ecNumber>
        </recommendedName>
    </domain>
    <domain>
        <recommendedName>
            <fullName evidence="15">Phosphoribosyl-ATP pyrophosphatase</fullName>
            <shortName evidence="15">PRA-PH</shortName>
            <ecNumber evidence="15">3.6.1.31</ecNumber>
        </recommendedName>
    </domain>
</protein>
<evidence type="ECO:0000256" key="13">
    <source>
        <dbReference type="ARBA" id="ARBA00023102"/>
    </source>
</evidence>
<name>A0ABX7I9A1_9BACT</name>
<comment type="pathway">
    <text evidence="4 15">Amino-acid biosynthesis; L-histidine biosynthesis; L-histidine from 5-phospho-alpha-D-ribose 1-diphosphate: step 3/9.</text>
</comment>
<dbReference type="CDD" id="cd11534">
    <property type="entry name" value="NTP-PPase_HisIE_like"/>
    <property type="match status" value="1"/>
</dbReference>
<comment type="pathway">
    <text evidence="5 15">Amino-acid biosynthesis; L-histidine biosynthesis; L-histidine from 5-phospho-alpha-D-ribose 1-diphosphate: step 2/9.</text>
</comment>
<dbReference type="GO" id="GO:0004636">
    <property type="term" value="F:phosphoribosyl-ATP diphosphatase activity"/>
    <property type="evidence" value="ECO:0007669"/>
    <property type="project" value="UniProtKB-EC"/>
</dbReference>
<dbReference type="Gene3D" id="1.10.287.1080">
    <property type="entry name" value="MazG-like"/>
    <property type="match status" value="1"/>
</dbReference>
<dbReference type="Pfam" id="PF01503">
    <property type="entry name" value="PRA-PH"/>
    <property type="match status" value="1"/>
</dbReference>
<dbReference type="NCBIfam" id="TIGR03188">
    <property type="entry name" value="histidine_hisI"/>
    <property type="match status" value="1"/>
</dbReference>
<keyword evidence="8 15" id="KW-0963">Cytoplasm</keyword>
<dbReference type="Pfam" id="PF01502">
    <property type="entry name" value="PRA-CH"/>
    <property type="match status" value="1"/>
</dbReference>
<dbReference type="RefSeq" id="WP_204657301.1">
    <property type="nucleotide sequence ID" value="NZ_CP056775.1"/>
</dbReference>
<organism evidence="17 18">
    <name type="scientific">Dyadobacter sandarakinus</name>
    <dbReference type="NCBI Taxonomy" id="2747268"/>
    <lineage>
        <taxon>Bacteria</taxon>
        <taxon>Pseudomonadati</taxon>
        <taxon>Bacteroidota</taxon>
        <taxon>Cytophagia</taxon>
        <taxon>Cytophagales</taxon>
        <taxon>Spirosomataceae</taxon>
        <taxon>Dyadobacter</taxon>
    </lineage>
</organism>
<comment type="similarity">
    <text evidence="6 15">In the C-terminal section; belongs to the PRA-PH family.</text>
</comment>